<dbReference type="Pfam" id="PF26147">
    <property type="entry name" value="AB_HYDROLASE_YMC0-YMC35"/>
    <property type="match status" value="2"/>
</dbReference>
<feature type="region of interest" description="Disordered" evidence="1">
    <location>
        <begin position="1344"/>
        <end position="1392"/>
    </location>
</feature>
<feature type="region of interest" description="Disordered" evidence="1">
    <location>
        <begin position="1"/>
        <end position="670"/>
    </location>
</feature>
<feature type="compositionally biased region" description="Polar residues" evidence="1">
    <location>
        <begin position="707"/>
        <end position="733"/>
    </location>
</feature>
<feature type="compositionally biased region" description="Polar residues" evidence="1">
    <location>
        <begin position="437"/>
        <end position="446"/>
    </location>
</feature>
<feature type="compositionally biased region" description="Polar residues" evidence="1">
    <location>
        <begin position="111"/>
        <end position="121"/>
    </location>
</feature>
<accession>A0A854QGI0</accession>
<evidence type="ECO:0000313" key="3">
    <source>
        <dbReference type="EMBL" id="OXG23796.1"/>
    </source>
</evidence>
<feature type="compositionally biased region" description="Polar residues" evidence="1">
    <location>
        <begin position="413"/>
        <end position="422"/>
    </location>
</feature>
<sequence length="1392" mass="147582">MSSPTPSRKTSTPSRKLSTPSRTPQPRPPPSLLIPSAKPSSSTALVFAQGQSEPTTQPQTPTVEIEAGKNGGRSITGTIPKRQGSASEEALSRQLDGDLGGKLMGLRSRRSSAATTNTLNTPAIAGTARHCSGGNGIGRDSPRKADELGADTATGSISIIGDDERGRGGSMVASPLSTVAEPGVSNEGGADASNGNLAVPTPSLKRGGDPMSGQGKRLGKKASSSWLRWTSPTPSFPKQGEDKGQAKAEEIVEDQSPESANEPQTELPHGPAASTATSSDLPSDSQTVQPSQQATTPIEPLKSAGHFQSLQPEQNPSRNPTGQSQTPPLPGKEEKQGWFRSFSRNPRSSALTSLHPSQDQVIVGSIRHGSKQGDEVKDLAKPSEIEGSAGFGAPVQSAEEIKTKEDTRKQVETGKSLSTSASPNPPLAEGEVRPDVSSLSNSNIPSYTVELAAESTSPSSTVTHAQGQSQQKKTVHPQQSMASLRGFRDYLGWTGSNAEGREISSKKGGHKGSASNSGADDEQEARAQDVIQTSEETRTPTQSTETTETIAPTPKGQPGPWSSYLYSFVVPEPKQGQAQSSKRACDAPESENNLAAAVPLAQPTDTPKSSTEPQPALFTPLTTPSNTMTTSRNVSPAKLSTAFVPAPGSTSAHPSAPSSSASPSTSRRSSAAGWLNYLAFRANQKKITAGSVNTGGTDEGEVMDFSNDPNFPSGSSIVNATAVDTSSKTSGSASEDKNRPLTGPSKPTPSAITHRPSKNLDVHKHTKRLSNASSLAGNVGSVGVSASPKNKSLEDHQSPGKGPTRSLTNPRESALPHPQAPTVQPNLVIPTFSSTFDRPPRSFPPLPPSPPSSPGSLDSKQPQHRGLTAATTGLAWKALGAVGSYVYGGSGAGDGVSKGGWVDDEAEKRGRKEGRKVGRELPRRIGLEHGGAEDGWKDVKRVVVVGVHGWFPAKMLNSVIGEPTGTSVKFANMMGQAVKQFFAEKGMDESDLRLTLMPLEGEGTIESRVDKLYKAYLSNPAWINDLRRADAIFFAAHSQGCIVTTHLISRMIAQGHIRTPLNAEAVARCEWAFGPIGVVPSSPRSRRSPDDFSIPGAEGGYQKVAMLAMCGVHLGPMYSISTSTMIQPYLQWFENAAARELFEFQDTSSAVSVEYQRALGMVLENEVRVVLLASLNDQVVPIYGSSFSTATHPLLLRALYVDGASYTQSDFMTNLLCFAFMLRNAGINDQRLVEHLSEATAGSLTGIGHSTPYEELGCYTLAVHYLFYAGRARQPMPPLQVEPFSARDARNDYELPWIMRALVDSAEVQDLFPGELRDLKEGILHWKPVTKPLKEIKRRLEPMAGRQSRLRPLPNSPSSASLASTGANVEMGTSPAPSKNLSAGKPTLRSRL</sequence>
<evidence type="ECO:0000259" key="2">
    <source>
        <dbReference type="Pfam" id="PF26147"/>
    </source>
</evidence>
<feature type="compositionally biased region" description="Polar residues" evidence="1">
    <location>
        <begin position="38"/>
        <end position="53"/>
    </location>
</feature>
<feature type="region of interest" description="Disordered" evidence="1">
    <location>
        <begin position="685"/>
        <end position="866"/>
    </location>
</feature>
<feature type="compositionally biased region" description="Low complexity" evidence="1">
    <location>
        <begin position="1350"/>
        <end position="1364"/>
    </location>
</feature>
<feature type="domain" description="YMC020W-like alpha/beta hydrolase" evidence="2">
    <location>
        <begin position="1102"/>
        <end position="1304"/>
    </location>
</feature>
<gene>
    <name evidence="3" type="ORF">C361_02334</name>
</gene>
<feature type="compositionally biased region" description="Basic and acidic residues" evidence="1">
    <location>
        <begin position="399"/>
        <end position="412"/>
    </location>
</feature>
<feature type="compositionally biased region" description="Low complexity" evidence="1">
    <location>
        <begin position="645"/>
        <end position="670"/>
    </location>
</feature>
<feature type="compositionally biased region" description="Polar residues" evidence="1">
    <location>
        <begin position="306"/>
        <end position="326"/>
    </location>
</feature>
<evidence type="ECO:0000256" key="1">
    <source>
        <dbReference type="SAM" id="MobiDB-lite"/>
    </source>
</evidence>
<proteinExistence type="predicted"/>
<dbReference type="Proteomes" id="UP000199727">
    <property type="component" value="Unassembled WGS sequence"/>
</dbReference>
<feature type="domain" description="YMC020W-like alpha/beta hydrolase" evidence="2">
    <location>
        <begin position="937"/>
        <end position="1059"/>
    </location>
</feature>
<reference evidence="3 4" key="1">
    <citation type="submission" date="2017-06" db="EMBL/GenBank/DDBJ databases">
        <title>Global population genomics of the pathogenic fungus Cryptococcus neoformans var. grubii.</title>
        <authorList>
            <person name="Cuomo C."/>
            <person name="Litvintseva A."/>
            <person name="Chen Y."/>
            <person name="Young S."/>
            <person name="Zeng Q."/>
            <person name="Chapman S."/>
            <person name="Gujja S."/>
            <person name="Saif S."/>
            <person name="Birren B."/>
        </authorList>
    </citation>
    <scope>NUCLEOTIDE SEQUENCE [LARGE SCALE GENOMIC DNA]</scope>
    <source>
        <strain evidence="3 4">Tu259-1</strain>
    </source>
</reference>
<dbReference type="PANTHER" id="PTHR47349">
    <property type="entry name" value="CHROMOSOME 8, WHOLE GENOME SHOTGUN SEQUENCE"/>
    <property type="match status" value="1"/>
</dbReference>
<feature type="compositionally biased region" description="Polar residues" evidence="1">
    <location>
        <begin position="222"/>
        <end position="233"/>
    </location>
</feature>
<feature type="compositionally biased region" description="Polar residues" evidence="1">
    <location>
        <begin position="454"/>
        <end position="482"/>
    </location>
</feature>
<dbReference type="PANTHER" id="PTHR47349:SF1">
    <property type="entry name" value="AER328WP"/>
    <property type="match status" value="1"/>
</dbReference>
<feature type="compositionally biased region" description="Polar residues" evidence="1">
    <location>
        <begin position="603"/>
        <end position="613"/>
    </location>
</feature>
<feature type="compositionally biased region" description="Polar residues" evidence="1">
    <location>
        <begin position="274"/>
        <end position="296"/>
    </location>
</feature>
<feature type="compositionally biased region" description="Basic and acidic residues" evidence="1">
    <location>
        <begin position="371"/>
        <end position="384"/>
    </location>
</feature>
<dbReference type="InterPro" id="IPR058934">
    <property type="entry name" value="YMC020W-like"/>
</dbReference>
<feature type="compositionally biased region" description="Basic and acidic residues" evidence="1">
    <location>
        <begin position="239"/>
        <end position="250"/>
    </location>
</feature>
<organism evidence="3 4">
    <name type="scientific">Cryptococcus neoformans Tu259-1</name>
    <dbReference type="NCBI Taxonomy" id="1230072"/>
    <lineage>
        <taxon>Eukaryota</taxon>
        <taxon>Fungi</taxon>
        <taxon>Dikarya</taxon>
        <taxon>Basidiomycota</taxon>
        <taxon>Agaricomycotina</taxon>
        <taxon>Tremellomycetes</taxon>
        <taxon>Tremellales</taxon>
        <taxon>Cryptococcaceae</taxon>
        <taxon>Cryptococcus</taxon>
        <taxon>Cryptococcus neoformans species complex</taxon>
    </lineage>
</organism>
<feature type="region of interest" description="Disordered" evidence="1">
    <location>
        <begin position="896"/>
        <end position="917"/>
    </location>
</feature>
<evidence type="ECO:0000313" key="4">
    <source>
        <dbReference type="Proteomes" id="UP000199727"/>
    </source>
</evidence>
<comment type="caution">
    <text evidence="3">The sequence shown here is derived from an EMBL/GenBank/DDBJ whole genome shotgun (WGS) entry which is preliminary data.</text>
</comment>
<feature type="compositionally biased region" description="Pro residues" evidence="1">
    <location>
        <begin position="841"/>
        <end position="853"/>
    </location>
</feature>
<feature type="compositionally biased region" description="Pro residues" evidence="1">
    <location>
        <begin position="23"/>
        <end position="32"/>
    </location>
</feature>
<dbReference type="InterPro" id="IPR058933">
    <property type="entry name" value="YMC020W-like_ab_hydrolase"/>
</dbReference>
<feature type="compositionally biased region" description="Polar residues" evidence="1">
    <location>
        <begin position="342"/>
        <end position="360"/>
    </location>
</feature>
<feature type="compositionally biased region" description="Polar residues" evidence="1">
    <location>
        <begin position="821"/>
        <end position="835"/>
    </location>
</feature>
<feature type="compositionally biased region" description="Basic and acidic residues" evidence="1">
    <location>
        <begin position="906"/>
        <end position="917"/>
    </location>
</feature>
<name>A0A854QGI0_CRYNE</name>
<dbReference type="EMBL" id="AMKT01000034">
    <property type="protein sequence ID" value="OXG23796.1"/>
    <property type="molecule type" value="Genomic_DNA"/>
</dbReference>
<feature type="compositionally biased region" description="Low complexity" evidence="1">
    <location>
        <begin position="1"/>
        <end position="22"/>
    </location>
</feature>
<feature type="compositionally biased region" description="Low complexity" evidence="1">
    <location>
        <begin position="539"/>
        <end position="549"/>
    </location>
</feature>
<dbReference type="OrthoDB" id="5598028at2759"/>
<protein>
    <recommendedName>
        <fullName evidence="2">YMC020W-like alpha/beta hydrolase domain-containing protein</fullName>
    </recommendedName>
</protein>
<feature type="compositionally biased region" description="Low complexity" evidence="1">
    <location>
        <begin position="619"/>
        <end position="631"/>
    </location>
</feature>